<organism evidence="1 2">
    <name type="scientific">Prochlorococcus phage P-HM1</name>
    <dbReference type="NCBI Taxonomy" id="445700"/>
    <lineage>
        <taxon>Viruses</taxon>
        <taxon>Duplodnaviria</taxon>
        <taxon>Heunggongvirae</taxon>
        <taxon>Uroviricota</taxon>
        <taxon>Caudoviricetes</taxon>
        <taxon>Eurybiavirus</taxon>
        <taxon>Eurybiavirus PHM2</taxon>
    </lineage>
</organism>
<sequence length="156" mass="17941">MSLEDIDPQFRLDAEVAPTFVVKNYDIETGEFEVFYNDGTLNNDEWYGPLAMDLDSMKPDDEEPIRLQIARYVYNAVQSSRLKECPMEASKQVLAQMIGIEQSVDMIELMKHEQNVTMMESTHVDPTLSATQIVNIFSEDDFDEQFERLSAELAED</sequence>
<dbReference type="OrthoDB" id="33772at10239"/>
<gene>
    <name evidence="1" type="ORF">PHM1_033</name>
</gene>
<dbReference type="GeneID" id="10326946"/>
<dbReference type="RefSeq" id="YP_004322458.1">
    <property type="nucleotide sequence ID" value="NC_015280.1"/>
</dbReference>
<name>E3SML4_9CAUD</name>
<accession>E3SML4</accession>
<proteinExistence type="predicted"/>
<dbReference type="Proteomes" id="UP000006530">
    <property type="component" value="Segment"/>
</dbReference>
<dbReference type="EMBL" id="GU071101">
    <property type="protein sequence ID" value="ADO98657.1"/>
    <property type="molecule type" value="Genomic_DNA"/>
</dbReference>
<evidence type="ECO:0000313" key="1">
    <source>
        <dbReference type="EMBL" id="ADO98657.1"/>
    </source>
</evidence>
<reference evidence="1 2" key="1">
    <citation type="journal article" date="2010" name="Environ. Microbiol.">
        <title>Genomic analysis of oceanic cyanobacterial myoviruses compared with T4-like myoviruses from diverse hosts and environments.</title>
        <authorList>
            <person name="Sullivan M.B."/>
            <person name="Huang K.H."/>
            <person name="Ignacio-Espinoza J.C."/>
            <person name="Berlin A.M."/>
            <person name="Kelly L."/>
            <person name="Weigele P.R."/>
            <person name="DeFrancesco A.S."/>
            <person name="Kern S.E."/>
            <person name="Thompson L.R."/>
            <person name="Young S."/>
            <person name="Yandava C."/>
            <person name="Fu R."/>
            <person name="Krastins B."/>
            <person name="Chase M."/>
            <person name="Sarracino D."/>
            <person name="Osburne M.S."/>
            <person name="Henn M.R."/>
            <person name="Chisholm S.W."/>
        </authorList>
    </citation>
    <scope>NUCLEOTIDE SEQUENCE [LARGE SCALE GENOMIC DNA]</scope>
    <source>
        <strain evidence="1">M4-247</strain>
    </source>
</reference>
<evidence type="ECO:0000313" key="2">
    <source>
        <dbReference type="Proteomes" id="UP000006530"/>
    </source>
</evidence>
<dbReference type="KEGG" id="vg:10326946"/>
<keyword evidence="2" id="KW-1185">Reference proteome</keyword>
<protein>
    <submittedName>
        <fullName evidence="1">Uncharacterized protein</fullName>
    </submittedName>
</protein>